<dbReference type="InterPro" id="IPR014535">
    <property type="entry name" value="Hpre_diP_synt_I"/>
</dbReference>
<comment type="caution">
    <text evidence="2">The sequence shown here is derived from an EMBL/GenBank/DDBJ whole genome shotgun (WGS) entry which is preliminary data.</text>
</comment>
<keyword evidence="1" id="KW-1133">Transmembrane helix</keyword>
<feature type="transmembrane region" description="Helical" evidence="1">
    <location>
        <begin position="132"/>
        <end position="158"/>
    </location>
</feature>
<feature type="transmembrane region" description="Helical" evidence="1">
    <location>
        <begin position="36"/>
        <end position="54"/>
    </location>
</feature>
<dbReference type="Gene3D" id="1.10.1760.20">
    <property type="match status" value="1"/>
</dbReference>
<keyword evidence="1" id="KW-0472">Membrane</keyword>
<accession>A0A9D2MJ34</accession>
<dbReference type="InterPro" id="IPR010898">
    <property type="entry name" value="Hpre_diP_synth_I"/>
</dbReference>
<keyword evidence="1" id="KW-0812">Transmembrane</keyword>
<dbReference type="EMBL" id="DWXN01000010">
    <property type="protein sequence ID" value="HJB74979.1"/>
    <property type="molecule type" value="Genomic_DNA"/>
</dbReference>
<dbReference type="PIRSF" id="PIRSF027391">
    <property type="entry name" value="Hpre_diP_synt_I"/>
    <property type="match status" value="1"/>
</dbReference>
<evidence type="ECO:0000313" key="2">
    <source>
        <dbReference type="EMBL" id="HJB74979.1"/>
    </source>
</evidence>
<dbReference type="Pfam" id="PF07456">
    <property type="entry name" value="Hpre_diP_synt_I"/>
    <property type="match status" value="1"/>
</dbReference>
<proteinExistence type="predicted"/>
<evidence type="ECO:0000313" key="3">
    <source>
        <dbReference type="Proteomes" id="UP000823877"/>
    </source>
</evidence>
<evidence type="ECO:0000256" key="1">
    <source>
        <dbReference type="SAM" id="Phobius"/>
    </source>
</evidence>
<dbReference type="AlphaFoldDB" id="A0A9D2MJ34"/>
<name>A0A9D2MJ34_9FIRM</name>
<organism evidence="2 3">
    <name type="scientific">Candidatus Eubacterium faecale</name>
    <dbReference type="NCBI Taxonomy" id="2838568"/>
    <lineage>
        <taxon>Bacteria</taxon>
        <taxon>Bacillati</taxon>
        <taxon>Bacillota</taxon>
        <taxon>Clostridia</taxon>
        <taxon>Eubacteriales</taxon>
        <taxon>Eubacteriaceae</taxon>
        <taxon>Eubacterium</taxon>
    </lineage>
</organism>
<dbReference type="Proteomes" id="UP000823877">
    <property type="component" value="Unassembled WGS sequence"/>
</dbReference>
<protein>
    <submittedName>
        <fullName evidence="2">Gx transporter family protein</fullName>
    </submittedName>
</protein>
<feature type="transmembrane region" description="Helical" evidence="1">
    <location>
        <begin position="66"/>
        <end position="96"/>
    </location>
</feature>
<gene>
    <name evidence="2" type="ORF">IAA37_04805</name>
</gene>
<reference evidence="2" key="1">
    <citation type="journal article" date="2021" name="PeerJ">
        <title>Extensive microbial diversity within the chicken gut microbiome revealed by metagenomics and culture.</title>
        <authorList>
            <person name="Gilroy R."/>
            <person name="Ravi A."/>
            <person name="Getino M."/>
            <person name="Pursley I."/>
            <person name="Horton D.L."/>
            <person name="Alikhan N.F."/>
            <person name="Baker D."/>
            <person name="Gharbi K."/>
            <person name="Hall N."/>
            <person name="Watson M."/>
            <person name="Adriaenssens E.M."/>
            <person name="Foster-Nyarko E."/>
            <person name="Jarju S."/>
            <person name="Secka A."/>
            <person name="Antonio M."/>
            <person name="Oren A."/>
            <person name="Chaudhuri R.R."/>
            <person name="La Ragione R."/>
            <person name="Hildebrand F."/>
            <person name="Pallen M.J."/>
        </authorList>
    </citation>
    <scope>NUCLEOTIDE SEQUENCE</scope>
    <source>
        <strain evidence="2">CHK188-16595</strain>
    </source>
</reference>
<sequence length="167" mass="17625">MKNVSQKTAFFALFVALAFVFSYLESLIPLNFGVPGIKLGLANLVVVTAMYTVGEKQAFAVSVIRILLAGFTFGGVFSLVYSLAGGVLSFCAMLLAKRCKSLSVTGVSIIGGATHNIGQIAAAAVVMETYRIVYYLPVLLLAGAVTGAVIGVVSRMIINRLNQVIKK</sequence>
<reference evidence="2" key="2">
    <citation type="submission" date="2021-04" db="EMBL/GenBank/DDBJ databases">
        <authorList>
            <person name="Gilroy R."/>
        </authorList>
    </citation>
    <scope>NUCLEOTIDE SEQUENCE</scope>
    <source>
        <strain evidence="2">CHK188-16595</strain>
    </source>
</reference>